<evidence type="ECO:0000313" key="1">
    <source>
        <dbReference type="EMBL" id="KAI8530027.1"/>
    </source>
</evidence>
<evidence type="ECO:0000313" key="2">
    <source>
        <dbReference type="Proteomes" id="UP001062846"/>
    </source>
</evidence>
<sequence>MSASPAKTPSPQWSQSLPGTSWLSSKQTRSSTKSQASPSYPPTPISKMADNDTTITNLQAQITTLLVEKAARDAEDEEDIKEEDENPHKVLLAENLELAKKVKRSNML</sequence>
<accession>A0ACC0LNT1</accession>
<protein>
    <submittedName>
        <fullName evidence="1">Uncharacterized protein</fullName>
    </submittedName>
</protein>
<keyword evidence="2" id="KW-1185">Reference proteome</keyword>
<dbReference type="EMBL" id="CM046398">
    <property type="protein sequence ID" value="KAI8530027.1"/>
    <property type="molecule type" value="Genomic_DNA"/>
</dbReference>
<comment type="caution">
    <text evidence="1">The sequence shown here is derived from an EMBL/GenBank/DDBJ whole genome shotgun (WGS) entry which is preliminary data.</text>
</comment>
<organism evidence="1 2">
    <name type="scientific">Rhododendron molle</name>
    <name type="common">Chinese azalea</name>
    <name type="synonym">Azalea mollis</name>
    <dbReference type="NCBI Taxonomy" id="49168"/>
    <lineage>
        <taxon>Eukaryota</taxon>
        <taxon>Viridiplantae</taxon>
        <taxon>Streptophyta</taxon>
        <taxon>Embryophyta</taxon>
        <taxon>Tracheophyta</taxon>
        <taxon>Spermatophyta</taxon>
        <taxon>Magnoliopsida</taxon>
        <taxon>eudicotyledons</taxon>
        <taxon>Gunneridae</taxon>
        <taxon>Pentapetalae</taxon>
        <taxon>asterids</taxon>
        <taxon>Ericales</taxon>
        <taxon>Ericaceae</taxon>
        <taxon>Ericoideae</taxon>
        <taxon>Rhodoreae</taxon>
        <taxon>Rhododendron</taxon>
    </lineage>
</organism>
<dbReference type="Proteomes" id="UP001062846">
    <property type="component" value="Chromosome 11"/>
</dbReference>
<name>A0ACC0LNT1_RHOML</name>
<reference evidence="1" key="1">
    <citation type="submission" date="2022-02" db="EMBL/GenBank/DDBJ databases">
        <title>Plant Genome Project.</title>
        <authorList>
            <person name="Zhang R.-G."/>
        </authorList>
    </citation>
    <scope>NUCLEOTIDE SEQUENCE</scope>
    <source>
        <strain evidence="1">AT1</strain>
    </source>
</reference>
<gene>
    <name evidence="1" type="ORF">RHMOL_Rhmol11G0022200</name>
</gene>
<proteinExistence type="predicted"/>